<dbReference type="GO" id="GO:0016740">
    <property type="term" value="F:transferase activity"/>
    <property type="evidence" value="ECO:0007669"/>
    <property type="project" value="UniProtKB-KW"/>
</dbReference>
<dbReference type="Pfam" id="PF01636">
    <property type="entry name" value="APH"/>
    <property type="match status" value="1"/>
</dbReference>
<dbReference type="PANTHER" id="PTHR21310">
    <property type="entry name" value="AMINOGLYCOSIDE PHOSPHOTRANSFERASE-RELATED-RELATED"/>
    <property type="match status" value="1"/>
</dbReference>
<evidence type="ECO:0000313" key="2">
    <source>
        <dbReference type="EMBL" id="KPL88749.1"/>
    </source>
</evidence>
<dbReference type="SUPFAM" id="SSF56112">
    <property type="entry name" value="Protein kinase-like (PK-like)"/>
    <property type="match status" value="1"/>
</dbReference>
<dbReference type="InterPro" id="IPR002575">
    <property type="entry name" value="Aminoglycoside_PTrfase"/>
</dbReference>
<protein>
    <submittedName>
        <fullName evidence="2">Aminoglycoside phosphotransferase</fullName>
    </submittedName>
</protein>
<reference evidence="2 3" key="1">
    <citation type="submission" date="2015-07" db="EMBL/GenBank/DDBJ databases">
        <title>Genome sequence of Levilinea saccharolytica DSM 16555.</title>
        <authorList>
            <person name="Hemp J."/>
            <person name="Ward L.M."/>
            <person name="Pace L.A."/>
            <person name="Fischer W.W."/>
        </authorList>
    </citation>
    <scope>NUCLEOTIDE SEQUENCE [LARGE SCALE GENOMIC DNA]</scope>
    <source>
        <strain evidence="2 3">KIBI-1</strain>
    </source>
</reference>
<feature type="domain" description="Aminoglycoside phosphotransferase" evidence="1">
    <location>
        <begin position="42"/>
        <end position="266"/>
    </location>
</feature>
<keyword evidence="3" id="KW-1185">Reference proteome</keyword>
<sequence length="308" mass="34335">MAKDYYFQPEALDSILSEDQVLALVRQHLPAAQHVTAVDETGGEARTYCIDDAYILKTQRPHQLRPRTSLKKEVVFLQQLEGVKGLNVPRVVGYGHPEPLIEYTLMTRMPGIAFRNAKLDGDSRQKALKALGSMLHKVHNIPQEVLRESNLFFGDQSGVDILWRMGNVFDDLTEMIRRDGKIWNYPLAPEVIGRRVMRTLPTKSHIVALHSNPGPEHTFVDPMTGELTGVIDFGDAYFSHPVIDLRRYRAPADRAAVLAGYLDGGAVDDDFMATWRVACAQSDITAIAFSPELQAAAAAELDQILSEI</sequence>
<dbReference type="EMBL" id="LGCM01000015">
    <property type="protein sequence ID" value="KPL88749.1"/>
    <property type="molecule type" value="Genomic_DNA"/>
</dbReference>
<dbReference type="InterPro" id="IPR011009">
    <property type="entry name" value="Kinase-like_dom_sf"/>
</dbReference>
<dbReference type="Proteomes" id="UP000050501">
    <property type="component" value="Unassembled WGS sequence"/>
</dbReference>
<dbReference type="STRING" id="229921.ADN01_03615"/>
<dbReference type="AlphaFoldDB" id="A0A0P6XWA1"/>
<evidence type="ECO:0000313" key="3">
    <source>
        <dbReference type="Proteomes" id="UP000050501"/>
    </source>
</evidence>
<organism evidence="2 3">
    <name type="scientific">Levilinea saccharolytica</name>
    <dbReference type="NCBI Taxonomy" id="229921"/>
    <lineage>
        <taxon>Bacteria</taxon>
        <taxon>Bacillati</taxon>
        <taxon>Chloroflexota</taxon>
        <taxon>Anaerolineae</taxon>
        <taxon>Anaerolineales</taxon>
        <taxon>Anaerolineaceae</taxon>
        <taxon>Levilinea</taxon>
    </lineage>
</organism>
<name>A0A0P6XWA1_9CHLR</name>
<comment type="caution">
    <text evidence="2">The sequence shown here is derived from an EMBL/GenBank/DDBJ whole genome shotgun (WGS) entry which is preliminary data.</text>
</comment>
<dbReference type="InterPro" id="IPR051678">
    <property type="entry name" value="AGP_Transferase"/>
</dbReference>
<proteinExistence type="predicted"/>
<dbReference type="RefSeq" id="WP_062419224.1">
    <property type="nucleotide sequence ID" value="NZ_DF967974.1"/>
</dbReference>
<dbReference type="OrthoDB" id="60975at2"/>
<evidence type="ECO:0000259" key="1">
    <source>
        <dbReference type="Pfam" id="PF01636"/>
    </source>
</evidence>
<accession>A0A0P6XWA1</accession>
<keyword evidence="2" id="KW-0808">Transferase</keyword>
<gene>
    <name evidence="2" type="ORF">ADN01_03615</name>
</gene>
<dbReference type="Gene3D" id="3.90.1200.10">
    <property type="match status" value="1"/>
</dbReference>